<dbReference type="Proteomes" id="UP000254330">
    <property type="component" value="Unassembled WGS sequence"/>
</dbReference>
<dbReference type="OrthoDB" id="9811483at2"/>
<feature type="compositionally biased region" description="Low complexity" evidence="5">
    <location>
        <begin position="267"/>
        <end position="277"/>
    </location>
</feature>
<dbReference type="Pfam" id="PF12698">
    <property type="entry name" value="ABC2_membrane_3"/>
    <property type="match status" value="2"/>
</dbReference>
<evidence type="ECO:0000256" key="2">
    <source>
        <dbReference type="ARBA" id="ARBA00022692"/>
    </source>
</evidence>
<dbReference type="NCBIfam" id="TIGR03061">
    <property type="entry name" value="pip_yhgE_Nterm"/>
    <property type="match status" value="1"/>
</dbReference>
<name>A0A8B4QCZ2_9BACL</name>
<dbReference type="InterPro" id="IPR017501">
    <property type="entry name" value="Phage_infect_YhgE_C"/>
</dbReference>
<dbReference type="EMBL" id="SNZG01000002">
    <property type="protein sequence ID" value="TDR43368.1"/>
    <property type="molecule type" value="Genomic_DNA"/>
</dbReference>
<feature type="transmembrane region" description="Helical" evidence="6">
    <location>
        <begin position="702"/>
        <end position="725"/>
    </location>
</feature>
<comment type="subcellular location">
    <subcellularLocation>
        <location evidence="1">Membrane</location>
        <topology evidence="1">Multi-pass membrane protein</topology>
    </subcellularLocation>
</comment>
<evidence type="ECO:0000313" key="11">
    <source>
        <dbReference type="Proteomes" id="UP000294641"/>
    </source>
</evidence>
<evidence type="ECO:0000313" key="8">
    <source>
        <dbReference type="EMBL" id="STX10621.1"/>
    </source>
</evidence>
<feature type="transmembrane region" description="Helical" evidence="6">
    <location>
        <begin position="674"/>
        <end position="696"/>
    </location>
</feature>
<comment type="caution">
    <text evidence="8">The sequence shown here is derived from an EMBL/GenBank/DDBJ whole genome shotgun (WGS) entry which is preliminary data.</text>
</comment>
<dbReference type="Gene3D" id="3.40.1710.10">
    <property type="entry name" value="abc type-2 transporter like domain"/>
    <property type="match status" value="1"/>
</dbReference>
<dbReference type="PANTHER" id="PTHR43077">
    <property type="entry name" value="TRANSPORT PERMEASE YVFS-RELATED"/>
    <property type="match status" value="1"/>
</dbReference>
<reference evidence="8 10" key="1">
    <citation type="submission" date="2018-06" db="EMBL/GenBank/DDBJ databases">
        <authorList>
            <consortium name="Pathogen Informatics"/>
            <person name="Doyle S."/>
        </authorList>
    </citation>
    <scope>NUCLEOTIDE SEQUENCE [LARGE SCALE GENOMIC DNA]</scope>
    <source>
        <strain evidence="8 10">NCTC10597</strain>
    </source>
</reference>
<evidence type="ECO:0000256" key="6">
    <source>
        <dbReference type="SAM" id="Phobius"/>
    </source>
</evidence>
<dbReference type="GO" id="GO:0140359">
    <property type="term" value="F:ABC-type transporter activity"/>
    <property type="evidence" value="ECO:0007669"/>
    <property type="project" value="InterPro"/>
</dbReference>
<dbReference type="Proteomes" id="UP000294641">
    <property type="component" value="Unassembled WGS sequence"/>
</dbReference>
<protein>
    <submittedName>
        <fullName evidence="9">Membrane protein</fullName>
    </submittedName>
    <submittedName>
        <fullName evidence="8">YhgE/Pip N-terminal domain</fullName>
    </submittedName>
</protein>
<accession>A0A8B4QCZ2</accession>
<feature type="region of interest" description="Disordered" evidence="5">
    <location>
        <begin position="251"/>
        <end position="277"/>
    </location>
</feature>
<feature type="transmembrane region" description="Helical" evidence="6">
    <location>
        <begin position="632"/>
        <end position="654"/>
    </location>
</feature>
<dbReference type="InterPro" id="IPR051328">
    <property type="entry name" value="T7SS_ABC-Transporter"/>
</dbReference>
<dbReference type="EMBL" id="UGNP01000001">
    <property type="protein sequence ID" value="STX10621.1"/>
    <property type="molecule type" value="Genomic_DNA"/>
</dbReference>
<feature type="transmembrane region" description="Helical" evidence="6">
    <location>
        <begin position="732"/>
        <end position="751"/>
    </location>
</feature>
<dbReference type="AlphaFoldDB" id="A0A8B4QCZ2"/>
<keyword evidence="4 6" id="KW-0472">Membrane</keyword>
<dbReference type="NCBIfam" id="TIGR03062">
    <property type="entry name" value="pip_yhgE_Cterm"/>
    <property type="match status" value="1"/>
</dbReference>
<keyword evidence="2 6" id="KW-0812">Transmembrane</keyword>
<dbReference type="RefSeq" id="WP_109348440.1">
    <property type="nucleotide sequence ID" value="NZ_BJUE01000052.1"/>
</dbReference>
<evidence type="ECO:0000313" key="10">
    <source>
        <dbReference type="Proteomes" id="UP000254330"/>
    </source>
</evidence>
<dbReference type="InterPro" id="IPR013525">
    <property type="entry name" value="ABC2_TM"/>
</dbReference>
<proteinExistence type="predicted"/>
<feature type="transmembrane region" description="Helical" evidence="6">
    <location>
        <begin position="790"/>
        <end position="812"/>
    </location>
</feature>
<keyword evidence="3 6" id="KW-1133">Transmembrane helix</keyword>
<dbReference type="SUPFAM" id="SSF58104">
    <property type="entry name" value="Methyl-accepting chemotaxis protein (MCP) signaling domain"/>
    <property type="match status" value="1"/>
</dbReference>
<dbReference type="NCBIfam" id="TIGR03057">
    <property type="entry name" value="xxxLxxG_by_4"/>
    <property type="match status" value="3"/>
</dbReference>
<evidence type="ECO:0000259" key="7">
    <source>
        <dbReference type="Pfam" id="PF12698"/>
    </source>
</evidence>
<reference evidence="9 11" key="2">
    <citation type="submission" date="2019-03" db="EMBL/GenBank/DDBJ databases">
        <title>Genomic Encyclopedia of Type Strains, Phase IV (KMG-IV): sequencing the most valuable type-strain genomes for metagenomic binning, comparative biology and taxonomic classification.</title>
        <authorList>
            <person name="Goeker M."/>
        </authorList>
    </citation>
    <scope>NUCLEOTIDE SEQUENCE [LARGE SCALE GENOMIC DNA]</scope>
    <source>
        <strain evidence="9 11">DSM 20580</strain>
    </source>
</reference>
<feature type="transmembrane region" description="Helical" evidence="6">
    <location>
        <begin position="16"/>
        <end position="38"/>
    </location>
</feature>
<evidence type="ECO:0000313" key="9">
    <source>
        <dbReference type="EMBL" id="TDR43368.1"/>
    </source>
</evidence>
<dbReference type="PANTHER" id="PTHR43077:SF5">
    <property type="entry name" value="PHAGE INFECTION PROTEIN"/>
    <property type="match status" value="1"/>
</dbReference>
<keyword evidence="11" id="KW-1185">Reference proteome</keyword>
<evidence type="ECO:0000256" key="5">
    <source>
        <dbReference type="SAM" id="MobiDB-lite"/>
    </source>
</evidence>
<dbReference type="InterPro" id="IPR023908">
    <property type="entry name" value="xxxLxxG_rpt"/>
</dbReference>
<organism evidence="8 10">
    <name type="scientific">Kurthia zopfii</name>
    <dbReference type="NCBI Taxonomy" id="1650"/>
    <lineage>
        <taxon>Bacteria</taxon>
        <taxon>Bacillati</taxon>
        <taxon>Bacillota</taxon>
        <taxon>Bacilli</taxon>
        <taxon>Bacillales</taxon>
        <taxon>Caryophanaceae</taxon>
        <taxon>Kurthia</taxon>
    </lineage>
</organism>
<feature type="domain" description="ABC-2 type transporter transmembrane" evidence="7">
    <location>
        <begin position="585"/>
        <end position="804"/>
    </location>
</feature>
<dbReference type="InterPro" id="IPR017500">
    <property type="entry name" value="Phage_infect_YhgE_N"/>
</dbReference>
<dbReference type="GO" id="GO:0016020">
    <property type="term" value="C:membrane"/>
    <property type="evidence" value="ECO:0007669"/>
    <property type="project" value="UniProtKB-SubCell"/>
</dbReference>
<evidence type="ECO:0000256" key="4">
    <source>
        <dbReference type="ARBA" id="ARBA00023136"/>
    </source>
</evidence>
<feature type="domain" description="ABC-2 type transporter transmembrane" evidence="7">
    <location>
        <begin position="19"/>
        <end position="161"/>
    </location>
</feature>
<evidence type="ECO:0000256" key="3">
    <source>
        <dbReference type="ARBA" id="ARBA00022989"/>
    </source>
</evidence>
<dbReference type="Gene3D" id="1.10.287.950">
    <property type="entry name" value="Methyl-accepting chemotaxis protein"/>
    <property type="match status" value="1"/>
</dbReference>
<gene>
    <name evidence="9" type="ORF">DFR61_10248</name>
    <name evidence="8" type="ORF">NCTC10597_02370</name>
</gene>
<evidence type="ECO:0000256" key="1">
    <source>
        <dbReference type="ARBA" id="ARBA00004141"/>
    </source>
</evidence>
<sequence>MIKAEWSKIFKNRMMLVSLIAILFVPIIYAGMFLWSFWDPYGHLDRMPVAVVNQDTGAKVDGKKLTLGDDLTDKLLEKEALKFVVVDEKEAKKGMENREYYMTIKIPKDFSKNAGTLLEDKPEKLKIKFTPNEGINFLSGQIGKSAVETIREEVNTEVSKTYAKQLFKNIAKMGDGFGEAADGAGKLKDGSKKLQNGVTDLKDGLGTAKDGTAKLDDGAHSAQEGSVKLADGITSAAGGASQLAEGATSAKSGAGELSNGISSAKDGSSQLQSGSTQLKDGTATLVSGLEGNTGNIQALNNGAQAVNNGVSALGSGLGSLRDGSQSVSAGVSKLVEGMGSMPQTVSQLQEGVAGINGGAGKVAEGTQNVANGTAALAKQLEGLEIPEEQKQALLASAQQISAGAQATSEGAASLSANTAKLNEKVANVALPNTEDLSTLKAGAAKVAAGASQMEQKVTQELQPGTKQLAAGTDQLEGNWGNSIAGAKKLDEGAGALQNGIGSLDSGLAQLQGGSSKLVTGLGTLENGASKLTNGMGKLETGSQDLSLGLGTLSNGTKSLLTGTVKLIDGSGKLLNGTVDLKDGTKTLQNKLSDASDEAGEVKATNATYNMVSNPVEVDKKAMNPVENYGTGFAPYFLSMGLLVGGLVLTVIFSVVHPATRPTSGTAWYFSKTSVLAVIGFLQSIIVVALVKLMLGIEVENLLAVFFLALIASFTFIAIIQMFVSIFNDVGRYIVLILMVMQLTSSAGTFPLELIPKPLQAINQYMPMTYTINGFKAAISTGDMNFYWKNVGILTAIIVVCSLITFGYFKLVFKRRHSGDAARDAEAKE</sequence>